<dbReference type="EMBL" id="ABJL02000008">
    <property type="protein sequence ID" value="EDV03838.1"/>
    <property type="molecule type" value="Genomic_DNA"/>
</dbReference>
<dbReference type="InterPro" id="IPR013325">
    <property type="entry name" value="RNA_pol_sigma_r2"/>
</dbReference>
<evidence type="ECO:0000256" key="2">
    <source>
        <dbReference type="ARBA" id="ARBA00023015"/>
    </source>
</evidence>
<accession>B3CHC2</accession>
<reference evidence="6 7" key="2">
    <citation type="submission" date="2008-04" db="EMBL/GenBank/DDBJ databases">
        <authorList>
            <person name="Fulton L."/>
            <person name="Clifton S."/>
            <person name="Fulton B."/>
            <person name="Xu J."/>
            <person name="Minx P."/>
            <person name="Pepin K.H."/>
            <person name="Johnson M."/>
            <person name="Thiruvilangam P."/>
            <person name="Bhonagiri V."/>
            <person name="Nash W.E."/>
            <person name="Mardis E.R."/>
            <person name="Wilson R.K."/>
        </authorList>
    </citation>
    <scope>NUCLEOTIDE SEQUENCE [LARGE SCALE GENOMIC DNA]</scope>
    <source>
        <strain evidence="6 7">DSM 17393</strain>
    </source>
</reference>
<dbReference type="InterPro" id="IPR000792">
    <property type="entry name" value="Tscrpt_reg_LuxR_C"/>
</dbReference>
<keyword evidence="4" id="KW-0804">Transcription</keyword>
<dbReference type="SUPFAM" id="SSF88946">
    <property type="entry name" value="Sigma2 domain of RNA polymerase sigma factors"/>
    <property type="match status" value="1"/>
</dbReference>
<dbReference type="Gene3D" id="1.10.1740.10">
    <property type="match status" value="1"/>
</dbReference>
<dbReference type="NCBIfam" id="TIGR02985">
    <property type="entry name" value="Sig70_bacteroi1"/>
    <property type="match status" value="1"/>
</dbReference>
<dbReference type="PANTHER" id="PTHR43133">
    <property type="entry name" value="RNA POLYMERASE ECF-TYPE SIGMA FACTO"/>
    <property type="match status" value="1"/>
</dbReference>
<gene>
    <name evidence="6" type="ORF">BACINT_02964</name>
</gene>
<dbReference type="PANTHER" id="PTHR43133:SF46">
    <property type="entry name" value="RNA POLYMERASE SIGMA-70 FACTOR ECF SUBFAMILY"/>
    <property type="match status" value="1"/>
</dbReference>
<dbReference type="PRINTS" id="PR00038">
    <property type="entry name" value="HTHLUXR"/>
</dbReference>
<evidence type="ECO:0000259" key="5">
    <source>
        <dbReference type="SMART" id="SM00421"/>
    </source>
</evidence>
<evidence type="ECO:0000256" key="4">
    <source>
        <dbReference type="ARBA" id="ARBA00023163"/>
    </source>
</evidence>
<dbReference type="GO" id="GO:0016987">
    <property type="term" value="F:sigma factor activity"/>
    <property type="evidence" value="ECO:0007669"/>
    <property type="project" value="UniProtKB-KW"/>
</dbReference>
<dbReference type="InterPro" id="IPR013324">
    <property type="entry name" value="RNA_pol_sigma_r3/r4-like"/>
</dbReference>
<comment type="caution">
    <text evidence="6">The sequence shown here is derived from an EMBL/GenBank/DDBJ whole genome shotgun (WGS) entry which is preliminary data.</text>
</comment>
<dbReference type="Pfam" id="PF04542">
    <property type="entry name" value="Sigma70_r2"/>
    <property type="match status" value="1"/>
</dbReference>
<dbReference type="NCBIfam" id="TIGR02937">
    <property type="entry name" value="sigma70-ECF"/>
    <property type="match status" value="1"/>
</dbReference>
<dbReference type="InterPro" id="IPR013249">
    <property type="entry name" value="RNA_pol_sigma70_r4_t2"/>
</dbReference>
<protein>
    <recommendedName>
        <fullName evidence="5">HTH luxR-type domain-containing protein</fullName>
    </recommendedName>
</protein>
<dbReference type="AlphaFoldDB" id="B3CHC2"/>
<evidence type="ECO:0000313" key="7">
    <source>
        <dbReference type="Proteomes" id="UP000004596"/>
    </source>
</evidence>
<proteinExistence type="inferred from homology"/>
<keyword evidence="2" id="KW-0805">Transcription regulation</keyword>
<evidence type="ECO:0000256" key="3">
    <source>
        <dbReference type="ARBA" id="ARBA00023082"/>
    </source>
</evidence>
<name>B3CHC2_9BACE</name>
<dbReference type="Gene3D" id="1.10.10.10">
    <property type="entry name" value="Winged helix-like DNA-binding domain superfamily/Winged helix DNA-binding domain"/>
    <property type="match status" value="1"/>
</dbReference>
<organism evidence="6 7">
    <name type="scientific">Bacteroides intestinalis DSM 17393</name>
    <dbReference type="NCBI Taxonomy" id="471870"/>
    <lineage>
        <taxon>Bacteria</taxon>
        <taxon>Pseudomonadati</taxon>
        <taxon>Bacteroidota</taxon>
        <taxon>Bacteroidia</taxon>
        <taxon>Bacteroidales</taxon>
        <taxon>Bacteroidaceae</taxon>
        <taxon>Bacteroides</taxon>
    </lineage>
</organism>
<dbReference type="InterPro" id="IPR039425">
    <property type="entry name" value="RNA_pol_sigma-70-like"/>
</dbReference>
<keyword evidence="3" id="KW-0731">Sigma factor</keyword>
<evidence type="ECO:0000256" key="1">
    <source>
        <dbReference type="ARBA" id="ARBA00010641"/>
    </source>
</evidence>
<feature type="domain" description="HTH luxR-type" evidence="5">
    <location>
        <begin position="125"/>
        <end position="182"/>
    </location>
</feature>
<dbReference type="InterPro" id="IPR014327">
    <property type="entry name" value="RNA_pol_sigma70_bacteroid"/>
</dbReference>
<dbReference type="InterPro" id="IPR036388">
    <property type="entry name" value="WH-like_DNA-bd_sf"/>
</dbReference>
<evidence type="ECO:0000313" key="6">
    <source>
        <dbReference type="EMBL" id="EDV03838.1"/>
    </source>
</evidence>
<dbReference type="SUPFAM" id="SSF88659">
    <property type="entry name" value="Sigma3 and sigma4 domains of RNA polymerase sigma factors"/>
    <property type="match status" value="1"/>
</dbReference>
<dbReference type="Pfam" id="PF08281">
    <property type="entry name" value="Sigma70_r4_2"/>
    <property type="match status" value="1"/>
</dbReference>
<dbReference type="InterPro" id="IPR007627">
    <property type="entry name" value="RNA_pol_sigma70_r2"/>
</dbReference>
<dbReference type="InterPro" id="IPR014284">
    <property type="entry name" value="RNA_pol_sigma-70_dom"/>
</dbReference>
<dbReference type="SMART" id="SM00421">
    <property type="entry name" value="HTH_LUXR"/>
    <property type="match status" value="1"/>
</dbReference>
<reference evidence="6 7" key="1">
    <citation type="submission" date="2008-04" db="EMBL/GenBank/DDBJ databases">
        <title>Draft genome sequence of Bacteroides intestinalis (DSM 17393).</title>
        <authorList>
            <person name="Sudarsanam P."/>
            <person name="Ley R."/>
            <person name="Guruge J."/>
            <person name="Turnbaugh P.J."/>
            <person name="Mahowald M."/>
            <person name="Liep D."/>
            <person name="Gordon J."/>
        </authorList>
    </citation>
    <scope>NUCLEOTIDE SEQUENCE [LARGE SCALE GENOMIC DNA]</scope>
    <source>
        <strain evidence="6 7">DSM 17393</strain>
    </source>
</reference>
<comment type="similarity">
    <text evidence="1">Belongs to the sigma-70 factor family. ECF subfamily.</text>
</comment>
<dbReference type="GO" id="GO:0006352">
    <property type="term" value="P:DNA-templated transcription initiation"/>
    <property type="evidence" value="ECO:0007669"/>
    <property type="project" value="InterPro"/>
</dbReference>
<sequence length="186" mass="22190">MLVVTETSHTLISIRLNEREFHNVFDKYYVALCLFANQYTEDEETSADIVQDSFAKLWQIRDDFFYLHQVKAFLYTAVRNKALNELEHSKVVFEYAQKVIEKKKDSFFHDAVVEEETYRILAEAIDKLPDQMRAIMRLAMEGKKNAEIAEQLNVSVETVHTLKKIAYKKLRIYLKEYYYFLILFYL</sequence>
<dbReference type="CDD" id="cd06171">
    <property type="entry name" value="Sigma70_r4"/>
    <property type="match status" value="1"/>
</dbReference>
<dbReference type="Proteomes" id="UP000004596">
    <property type="component" value="Unassembled WGS sequence"/>
</dbReference>
<dbReference type="GO" id="GO:0003677">
    <property type="term" value="F:DNA binding"/>
    <property type="evidence" value="ECO:0007669"/>
    <property type="project" value="InterPro"/>
</dbReference>
<dbReference type="STRING" id="471870.BACINT_02964"/>
<dbReference type="eggNOG" id="COG1595">
    <property type="taxonomic scope" value="Bacteria"/>
</dbReference>